<dbReference type="Proteomes" id="UP000827721">
    <property type="component" value="Unassembled WGS sequence"/>
</dbReference>
<dbReference type="PANTHER" id="PTHR31442">
    <property type="entry name" value="HOMEODOMAIN-LIKE SUPERFAMILY PROTEIN-RELATED"/>
    <property type="match status" value="1"/>
</dbReference>
<dbReference type="InterPro" id="IPR044841">
    <property type="entry name" value="LUX/BOA-like"/>
</dbReference>
<accession>A0ABQ8H7W1</accession>
<evidence type="ECO:0000256" key="3">
    <source>
        <dbReference type="ARBA" id="ARBA00023163"/>
    </source>
</evidence>
<keyword evidence="8" id="KW-1185">Reference proteome</keyword>
<feature type="region of interest" description="Disordered" evidence="5">
    <location>
        <begin position="1"/>
        <end position="24"/>
    </location>
</feature>
<evidence type="ECO:0000313" key="8">
    <source>
        <dbReference type="Proteomes" id="UP000827721"/>
    </source>
</evidence>
<sequence length="449" mass="49782">MGEEVKMSEYEVNGGGGGGGDEDERILEWEMGLPNGEDLTPLSQSLIPQELASAFSISPMPYRTLVDVNRASETTLSSIRGNQSHSLSSTNNNGIKSFAELRGDPMVVEMEETDDDGSGSETRRTQKQPECLEDADSAAIMARMTENSNEDPSSARTLKRPRLVWTPQLHKRFVDVVAHLGIKNAVPKTIMQLMNVEGLTRENVASHLQKYRLYLKRMQGLSNDDPSPSDQLFASTPVPPQSATDDVDAGLRNDEPGVSSSWFKAFHILAEHSTPFQAVSYLLSIKTLKLLGLTSSYWKWLGYWALSSLESAMNYLDFSKTYVLLGGATIVSVIELIALMLSCEVFCMSAVLPLRLLNADISQLHTEDCKQKVLLLVSYLIWLLDEICYINVVQGIPGDHCSLKVTKVLGKKLTTRFVPKELDEGKDYRRIYFGAKDVKGEALHAKILV</sequence>
<reference evidence="7 8" key="1">
    <citation type="submission" date="2021-02" db="EMBL/GenBank/DDBJ databases">
        <title>Plant Genome Project.</title>
        <authorList>
            <person name="Zhang R.-G."/>
        </authorList>
    </citation>
    <scope>NUCLEOTIDE SEQUENCE [LARGE SCALE GENOMIC DNA]</scope>
    <source>
        <tissue evidence="7">Leaves</tissue>
    </source>
</reference>
<feature type="domain" description="HTH myb-type" evidence="6">
    <location>
        <begin position="165"/>
        <end position="216"/>
    </location>
</feature>
<name>A0ABQ8H7W1_9ROSI</name>
<dbReference type="InterPro" id="IPR001005">
    <property type="entry name" value="SANT/Myb"/>
</dbReference>
<keyword evidence="2" id="KW-0805">Transcription regulation</keyword>
<evidence type="ECO:0000259" key="6">
    <source>
        <dbReference type="PROSITE" id="PS51294"/>
    </source>
</evidence>
<evidence type="ECO:0000256" key="5">
    <source>
        <dbReference type="SAM" id="MobiDB-lite"/>
    </source>
</evidence>
<dbReference type="EMBL" id="JAFEMO010000013">
    <property type="protein sequence ID" value="KAH7550008.1"/>
    <property type="molecule type" value="Genomic_DNA"/>
</dbReference>
<evidence type="ECO:0000256" key="4">
    <source>
        <dbReference type="ARBA" id="ARBA00023242"/>
    </source>
</evidence>
<keyword evidence="4" id="KW-0539">Nucleus</keyword>
<keyword evidence="3" id="KW-0804">Transcription</keyword>
<dbReference type="PANTHER" id="PTHR31442:SF21">
    <property type="entry name" value="TRANSCRIPTION FACTOR BOA-RELATED"/>
    <property type="match status" value="1"/>
</dbReference>
<dbReference type="InterPro" id="IPR017930">
    <property type="entry name" value="Myb_dom"/>
</dbReference>
<evidence type="ECO:0000256" key="1">
    <source>
        <dbReference type="ARBA" id="ARBA00004123"/>
    </source>
</evidence>
<feature type="region of interest" description="Disordered" evidence="5">
    <location>
        <begin position="222"/>
        <end position="248"/>
    </location>
</feature>
<feature type="compositionally biased region" description="Polar residues" evidence="5">
    <location>
        <begin position="222"/>
        <end position="234"/>
    </location>
</feature>
<dbReference type="SUPFAM" id="SSF46689">
    <property type="entry name" value="Homeodomain-like"/>
    <property type="match status" value="1"/>
</dbReference>
<dbReference type="PROSITE" id="PS51294">
    <property type="entry name" value="HTH_MYB"/>
    <property type="match status" value="1"/>
</dbReference>
<dbReference type="InterPro" id="IPR009057">
    <property type="entry name" value="Homeodomain-like_sf"/>
</dbReference>
<evidence type="ECO:0000313" key="7">
    <source>
        <dbReference type="EMBL" id="KAH7550008.1"/>
    </source>
</evidence>
<dbReference type="InterPro" id="IPR006447">
    <property type="entry name" value="Myb_dom_plants"/>
</dbReference>
<protein>
    <recommendedName>
        <fullName evidence="6">HTH myb-type domain-containing protein</fullName>
    </recommendedName>
</protein>
<feature type="region of interest" description="Disordered" evidence="5">
    <location>
        <begin position="111"/>
        <end position="132"/>
    </location>
</feature>
<dbReference type="NCBIfam" id="TIGR01557">
    <property type="entry name" value="myb_SHAQKYF"/>
    <property type="match status" value="1"/>
</dbReference>
<dbReference type="Pfam" id="PF00249">
    <property type="entry name" value="Myb_DNA-binding"/>
    <property type="match status" value="1"/>
</dbReference>
<comment type="subcellular location">
    <subcellularLocation>
        <location evidence="1">Nucleus</location>
    </subcellularLocation>
</comment>
<dbReference type="Gene3D" id="1.10.10.60">
    <property type="entry name" value="Homeodomain-like"/>
    <property type="match status" value="1"/>
</dbReference>
<comment type="caution">
    <text evidence="7">The sequence shown here is derived from an EMBL/GenBank/DDBJ whole genome shotgun (WGS) entry which is preliminary data.</text>
</comment>
<organism evidence="7 8">
    <name type="scientific">Xanthoceras sorbifolium</name>
    <dbReference type="NCBI Taxonomy" id="99658"/>
    <lineage>
        <taxon>Eukaryota</taxon>
        <taxon>Viridiplantae</taxon>
        <taxon>Streptophyta</taxon>
        <taxon>Embryophyta</taxon>
        <taxon>Tracheophyta</taxon>
        <taxon>Spermatophyta</taxon>
        <taxon>Magnoliopsida</taxon>
        <taxon>eudicotyledons</taxon>
        <taxon>Gunneridae</taxon>
        <taxon>Pentapetalae</taxon>
        <taxon>rosids</taxon>
        <taxon>malvids</taxon>
        <taxon>Sapindales</taxon>
        <taxon>Sapindaceae</taxon>
        <taxon>Xanthoceroideae</taxon>
        <taxon>Xanthoceras</taxon>
    </lineage>
</organism>
<evidence type="ECO:0000256" key="2">
    <source>
        <dbReference type="ARBA" id="ARBA00023015"/>
    </source>
</evidence>
<gene>
    <name evidence="7" type="ORF">JRO89_XS13G0118900</name>
</gene>
<proteinExistence type="predicted"/>